<keyword evidence="15" id="KW-0325">Glycoprotein</keyword>
<keyword evidence="14 20" id="KW-1015">Disulfide bond</keyword>
<reference evidence="23 24" key="1">
    <citation type="submission" date="2019-05" db="EMBL/GenBank/DDBJ databases">
        <title>Mikania micrantha, genome provides insights into the molecular mechanism of rapid growth.</title>
        <authorList>
            <person name="Liu B."/>
        </authorList>
    </citation>
    <scope>NUCLEOTIDE SEQUENCE [LARGE SCALE GENOMIC DNA]</scope>
    <source>
        <strain evidence="23">NLD-2019</strain>
        <tissue evidence="23">Leaf</tissue>
    </source>
</reference>
<evidence type="ECO:0000313" key="23">
    <source>
        <dbReference type="EMBL" id="KAD5317444.1"/>
    </source>
</evidence>
<feature type="binding site" evidence="19">
    <location>
        <position position="71"/>
    </location>
    <ligand>
        <name>Ca(2+)</name>
        <dbReference type="ChEBI" id="CHEBI:29108"/>
        <label>1</label>
    </ligand>
</feature>
<comment type="similarity">
    <text evidence="4">Belongs to the peroxidase family. Ascorbate peroxidase subfamily.</text>
</comment>
<evidence type="ECO:0000256" key="2">
    <source>
        <dbReference type="ARBA" id="ARBA00002322"/>
    </source>
</evidence>
<dbReference type="Pfam" id="PF00141">
    <property type="entry name" value="peroxidase"/>
    <property type="match status" value="1"/>
</dbReference>
<evidence type="ECO:0000256" key="5">
    <source>
        <dbReference type="ARBA" id="ARBA00012313"/>
    </source>
</evidence>
<evidence type="ECO:0000256" key="9">
    <source>
        <dbReference type="ARBA" id="ARBA00022723"/>
    </source>
</evidence>
<keyword evidence="16 21" id="KW-0376">Hydrogen peroxide</keyword>
<evidence type="ECO:0000256" key="14">
    <source>
        <dbReference type="ARBA" id="ARBA00023157"/>
    </source>
</evidence>
<feature type="binding site" evidence="19">
    <location>
        <position position="69"/>
    </location>
    <ligand>
        <name>Ca(2+)</name>
        <dbReference type="ChEBI" id="CHEBI:29108"/>
        <label>1</label>
    </ligand>
</feature>
<dbReference type="CDD" id="cd00693">
    <property type="entry name" value="secretory_peroxidase"/>
    <property type="match status" value="1"/>
</dbReference>
<feature type="disulfide bond" evidence="20">
    <location>
        <begin position="34"/>
        <end position="110"/>
    </location>
</feature>
<proteinExistence type="inferred from homology"/>
<evidence type="ECO:0000313" key="24">
    <source>
        <dbReference type="Proteomes" id="UP000326396"/>
    </source>
</evidence>
<feature type="binding site" evidence="19">
    <location>
        <position position="75"/>
    </location>
    <ligand>
        <name>Ca(2+)</name>
        <dbReference type="ChEBI" id="CHEBI:29108"/>
        <label>1</label>
    </ligand>
</feature>
<feature type="binding site" evidence="19">
    <location>
        <position position="84"/>
    </location>
    <ligand>
        <name>Ca(2+)</name>
        <dbReference type="ChEBI" id="CHEBI:29108"/>
        <label>1</label>
    </ligand>
</feature>
<keyword evidence="9 19" id="KW-0479">Metal-binding</keyword>
<keyword evidence="10 21" id="KW-0732">Signal</keyword>
<dbReference type="SUPFAM" id="SSF48113">
    <property type="entry name" value="Heme-dependent peroxidases"/>
    <property type="match status" value="1"/>
</dbReference>
<dbReference type="PRINTS" id="PR00461">
    <property type="entry name" value="PLPEROXIDASE"/>
</dbReference>
<keyword evidence="24" id="KW-1185">Reference proteome</keyword>
<comment type="catalytic activity">
    <reaction evidence="1 21">
        <text>2 a phenolic donor + H2O2 = 2 a phenolic radical donor + 2 H2O</text>
        <dbReference type="Rhea" id="RHEA:56136"/>
        <dbReference type="ChEBI" id="CHEBI:15377"/>
        <dbReference type="ChEBI" id="CHEBI:16240"/>
        <dbReference type="ChEBI" id="CHEBI:139520"/>
        <dbReference type="ChEBI" id="CHEBI:139521"/>
        <dbReference type="EC" id="1.11.1.7"/>
    </reaction>
</comment>
<dbReference type="InterPro" id="IPR019793">
    <property type="entry name" value="Peroxidases_heam-ligand_BS"/>
</dbReference>
<evidence type="ECO:0000256" key="19">
    <source>
        <dbReference type="PIRSR" id="PIRSR600823-3"/>
    </source>
</evidence>
<comment type="subcellular location">
    <subcellularLocation>
        <location evidence="3 21">Secreted</location>
    </subcellularLocation>
</comment>
<comment type="cofactor">
    <cofactor evidence="19 21">
        <name>Ca(2+)</name>
        <dbReference type="ChEBI" id="CHEBI:29108"/>
    </cofactor>
    <text evidence="19 21">Binds 2 calcium ions per subunit.</text>
</comment>
<dbReference type="InterPro" id="IPR033905">
    <property type="entry name" value="Secretory_peroxidase"/>
</dbReference>
<feature type="binding site" evidence="19">
    <location>
        <position position="238"/>
    </location>
    <ligand>
        <name>Ca(2+)</name>
        <dbReference type="ChEBI" id="CHEBI:29108"/>
        <label>2</label>
    </ligand>
</feature>
<evidence type="ECO:0000256" key="7">
    <source>
        <dbReference type="ARBA" id="ARBA00022559"/>
    </source>
</evidence>
<feature type="disulfide bond" evidence="20">
    <location>
        <begin position="116"/>
        <end position="319"/>
    </location>
</feature>
<dbReference type="Gene3D" id="1.10.520.10">
    <property type="match status" value="1"/>
</dbReference>
<keyword evidence="8 21" id="KW-0349">Heme</keyword>
<evidence type="ECO:0000256" key="17">
    <source>
        <dbReference type="PIRSR" id="PIRSR600823-1"/>
    </source>
</evidence>
<keyword evidence="12 21" id="KW-0560">Oxidoreductase</keyword>
<dbReference type="GO" id="GO:0005576">
    <property type="term" value="C:extracellular region"/>
    <property type="evidence" value="ECO:0007669"/>
    <property type="project" value="UniProtKB-SubCell"/>
</dbReference>
<feature type="binding site" evidence="19">
    <location>
        <position position="73"/>
    </location>
    <ligand>
        <name>Ca(2+)</name>
        <dbReference type="ChEBI" id="CHEBI:29108"/>
        <label>1</label>
    </ligand>
</feature>
<dbReference type="FunFam" id="1.10.420.10:FF:000010">
    <property type="entry name" value="Peroxidase"/>
    <property type="match status" value="1"/>
</dbReference>
<evidence type="ECO:0000256" key="10">
    <source>
        <dbReference type="ARBA" id="ARBA00022729"/>
    </source>
</evidence>
<feature type="signal peptide" evidence="21">
    <location>
        <begin position="1"/>
        <end position="23"/>
    </location>
</feature>
<keyword evidence="11 19" id="KW-0106">Calcium</keyword>
<dbReference type="AlphaFoldDB" id="A0A5N6NSA0"/>
<comment type="similarity">
    <text evidence="21">Belongs to the peroxidase family. Classical plant (class III) peroxidase subfamily.</text>
</comment>
<keyword evidence="6 21" id="KW-0964">Secreted</keyword>
<evidence type="ECO:0000256" key="16">
    <source>
        <dbReference type="ARBA" id="ARBA00023324"/>
    </source>
</evidence>
<evidence type="ECO:0000256" key="4">
    <source>
        <dbReference type="ARBA" id="ARBA00006873"/>
    </source>
</evidence>
<evidence type="ECO:0000256" key="11">
    <source>
        <dbReference type="ARBA" id="ARBA00022837"/>
    </source>
</evidence>
<evidence type="ECO:0000256" key="20">
    <source>
        <dbReference type="PIRSR" id="PIRSR600823-5"/>
    </source>
</evidence>
<feature type="binding site" evidence="19">
    <location>
        <position position="187"/>
    </location>
    <ligand>
        <name>Ca(2+)</name>
        <dbReference type="ChEBI" id="CHEBI:29108"/>
        <label>2</label>
    </ligand>
</feature>
<accession>A0A5N6NSA0</accession>
<feature type="active site" description="Proton acceptor" evidence="17">
    <location>
        <position position="65"/>
    </location>
</feature>
<keyword evidence="13 19" id="KW-0408">Iron</keyword>
<dbReference type="PRINTS" id="PR00458">
    <property type="entry name" value="PEROXIDASE"/>
</dbReference>
<feature type="disulfide bond" evidence="20">
    <location>
        <begin position="193"/>
        <end position="225"/>
    </location>
</feature>
<feature type="disulfide bond" evidence="20">
    <location>
        <begin position="67"/>
        <end position="72"/>
    </location>
</feature>
<feature type="chain" id="PRO_5024469363" description="Peroxidase" evidence="21">
    <location>
        <begin position="24"/>
        <end position="323"/>
    </location>
</feature>
<dbReference type="OrthoDB" id="2113341at2759"/>
<dbReference type="GO" id="GO:0042744">
    <property type="term" value="P:hydrogen peroxide catabolic process"/>
    <property type="evidence" value="ECO:0007669"/>
    <property type="project" value="UniProtKB-KW"/>
</dbReference>
<evidence type="ECO:0000256" key="8">
    <source>
        <dbReference type="ARBA" id="ARBA00022617"/>
    </source>
</evidence>
<sequence>MELHSYIKIPFLFVVLLATLALGSTRVGFYKTTCPQAETIVQSVVQSSIRFNRTYAPAILQMFFHDCFVNGCDASILLDGSSSEKTAPPNSGLRAYEVIDAAKSMLETVCPGVVSCADILALAARDSVVQTGGTHWAMPTGRRDGFVSLASEAIFPSPSDSIDVQIQKFAKKGLNIEDLVTLVGGHTIGTASCRTFSNRLYNYNNTNEPDPTIDQAFLHRLRTLCPHGGDDATRVALDTESVNIFDTSYFENIKRGRGVLESDSLLWSDPRTQKYVKRFIGAKRPHRLTTFKKMFGKAMVKMSKIGLKTGNHGEIRRVCNKVN</sequence>
<evidence type="ECO:0000256" key="6">
    <source>
        <dbReference type="ARBA" id="ARBA00022525"/>
    </source>
</evidence>
<organism evidence="23 24">
    <name type="scientific">Mikania micrantha</name>
    <name type="common">bitter vine</name>
    <dbReference type="NCBI Taxonomy" id="192012"/>
    <lineage>
        <taxon>Eukaryota</taxon>
        <taxon>Viridiplantae</taxon>
        <taxon>Streptophyta</taxon>
        <taxon>Embryophyta</taxon>
        <taxon>Tracheophyta</taxon>
        <taxon>Spermatophyta</taxon>
        <taxon>Magnoliopsida</taxon>
        <taxon>eudicotyledons</taxon>
        <taxon>Gunneridae</taxon>
        <taxon>Pentapetalae</taxon>
        <taxon>asterids</taxon>
        <taxon>campanulids</taxon>
        <taxon>Asterales</taxon>
        <taxon>Asteraceae</taxon>
        <taxon>Asteroideae</taxon>
        <taxon>Heliantheae alliance</taxon>
        <taxon>Eupatorieae</taxon>
        <taxon>Mikania</taxon>
    </lineage>
</organism>
<dbReference type="Proteomes" id="UP000326396">
    <property type="component" value="Linkage Group LG17"/>
</dbReference>
<protein>
    <recommendedName>
        <fullName evidence="5 21">Peroxidase</fullName>
        <ecNumber evidence="5 21">1.11.1.7</ecNumber>
    </recommendedName>
</protein>
<dbReference type="InterPro" id="IPR000823">
    <property type="entry name" value="Peroxidase_pln"/>
</dbReference>
<dbReference type="GO" id="GO:0020037">
    <property type="term" value="F:heme binding"/>
    <property type="evidence" value="ECO:0007669"/>
    <property type="project" value="UniProtKB-UniRule"/>
</dbReference>
<dbReference type="EMBL" id="SZYD01000009">
    <property type="protein sequence ID" value="KAD5317444.1"/>
    <property type="molecule type" value="Genomic_DNA"/>
</dbReference>
<dbReference type="Gene3D" id="1.10.420.10">
    <property type="entry name" value="Peroxidase, domain 2"/>
    <property type="match status" value="1"/>
</dbReference>
<feature type="binding site" evidence="19">
    <location>
        <position position="246"/>
    </location>
    <ligand>
        <name>Ca(2+)</name>
        <dbReference type="ChEBI" id="CHEBI:29108"/>
        <label>2</label>
    </ligand>
</feature>
<dbReference type="GO" id="GO:0046872">
    <property type="term" value="F:metal ion binding"/>
    <property type="evidence" value="ECO:0007669"/>
    <property type="project" value="UniProtKB-UniRule"/>
</dbReference>
<dbReference type="FunFam" id="1.10.520.10:FF:000006">
    <property type="entry name" value="Peroxidase"/>
    <property type="match status" value="1"/>
</dbReference>
<evidence type="ECO:0000259" key="22">
    <source>
        <dbReference type="PROSITE" id="PS50873"/>
    </source>
</evidence>
<name>A0A5N6NSA0_9ASTR</name>
<feature type="binding site" description="axial binding residue" evidence="19">
    <location>
        <position position="186"/>
    </location>
    <ligand>
        <name>heme b</name>
        <dbReference type="ChEBI" id="CHEBI:60344"/>
    </ligand>
    <ligandPart>
        <name>Fe</name>
        <dbReference type="ChEBI" id="CHEBI:18248"/>
    </ligandPart>
</feature>
<feature type="binding site" evidence="18">
    <location>
        <position position="156"/>
    </location>
    <ligand>
        <name>substrate</name>
    </ligand>
</feature>
<dbReference type="PROSITE" id="PS50873">
    <property type="entry name" value="PEROXIDASE_4"/>
    <property type="match status" value="1"/>
</dbReference>
<evidence type="ECO:0000256" key="3">
    <source>
        <dbReference type="ARBA" id="ARBA00004613"/>
    </source>
</evidence>
<evidence type="ECO:0000256" key="13">
    <source>
        <dbReference type="ARBA" id="ARBA00023004"/>
    </source>
</evidence>
<keyword evidence="7 21" id="KW-0575">Peroxidase</keyword>
<comment type="cofactor">
    <cofactor evidence="19 21">
        <name>heme b</name>
        <dbReference type="ChEBI" id="CHEBI:60344"/>
    </cofactor>
    <text evidence="19 21">Binds 1 heme b (iron(II)-protoporphyrin IX) group per subunit.</text>
</comment>
<dbReference type="PROSITE" id="PS00435">
    <property type="entry name" value="PEROXIDASE_1"/>
    <property type="match status" value="1"/>
</dbReference>
<dbReference type="InterPro" id="IPR010255">
    <property type="entry name" value="Haem_peroxidase_sf"/>
</dbReference>
<comment type="caution">
    <text evidence="23">The sequence shown here is derived from an EMBL/GenBank/DDBJ whole genome shotgun (WGS) entry which is preliminary data.</text>
</comment>
<comment type="function">
    <text evidence="2">Removal of H(2)O(2), oxidation of toxic reductants, biosynthesis and degradation of lignin, suberization, auxin catabolism, response to environmental stresses such as wounding, pathogen attack and oxidative stress. These functions might be dependent on each isozyme/isoform in each plant tissue.</text>
</comment>
<feature type="domain" description="Plant heme peroxidase family profile" evidence="22">
    <location>
        <begin position="24"/>
        <end position="323"/>
    </location>
</feature>
<dbReference type="PANTHER" id="PTHR31235">
    <property type="entry name" value="PEROXIDASE 25-RELATED"/>
    <property type="match status" value="1"/>
</dbReference>
<dbReference type="GO" id="GO:0140825">
    <property type="term" value="F:lactoperoxidase activity"/>
    <property type="evidence" value="ECO:0007669"/>
    <property type="project" value="UniProtKB-EC"/>
</dbReference>
<dbReference type="InterPro" id="IPR002016">
    <property type="entry name" value="Haem_peroxidase"/>
</dbReference>
<evidence type="ECO:0000256" key="12">
    <source>
        <dbReference type="ARBA" id="ARBA00023002"/>
    </source>
</evidence>
<evidence type="ECO:0000256" key="21">
    <source>
        <dbReference type="RuleBase" id="RU362060"/>
    </source>
</evidence>
<evidence type="ECO:0000256" key="15">
    <source>
        <dbReference type="ARBA" id="ARBA00023180"/>
    </source>
</evidence>
<evidence type="ECO:0000256" key="18">
    <source>
        <dbReference type="PIRSR" id="PIRSR600823-2"/>
    </source>
</evidence>
<gene>
    <name evidence="23" type="ORF">E3N88_17390</name>
</gene>
<evidence type="ECO:0000256" key="1">
    <source>
        <dbReference type="ARBA" id="ARBA00000189"/>
    </source>
</evidence>
<dbReference type="GO" id="GO:0006979">
    <property type="term" value="P:response to oxidative stress"/>
    <property type="evidence" value="ECO:0007669"/>
    <property type="project" value="UniProtKB-UniRule"/>
</dbReference>
<feature type="binding site" evidence="19">
    <location>
        <position position="66"/>
    </location>
    <ligand>
        <name>Ca(2+)</name>
        <dbReference type="ChEBI" id="CHEBI:29108"/>
        <label>1</label>
    </ligand>
</feature>
<dbReference type="EC" id="1.11.1.7" evidence="5 21"/>